<dbReference type="EMBL" id="WNLA01000001">
    <property type="protein sequence ID" value="MTW01246.1"/>
    <property type="molecule type" value="Genomic_DNA"/>
</dbReference>
<reference evidence="1 2" key="1">
    <citation type="submission" date="2019-11" db="EMBL/GenBank/DDBJ databases">
        <title>Type strains purchased from KCTC, JCM and DSMZ.</title>
        <authorList>
            <person name="Lu H."/>
        </authorList>
    </citation>
    <scope>NUCLEOTIDE SEQUENCE [LARGE SCALE GENOMIC DNA]</scope>
    <source>
        <strain evidence="1 2">KCTC 42409</strain>
    </source>
</reference>
<dbReference type="OrthoDB" id="8702168at2"/>
<evidence type="ECO:0008006" key="3">
    <source>
        <dbReference type="Google" id="ProtNLM"/>
    </source>
</evidence>
<dbReference type="Proteomes" id="UP000484015">
    <property type="component" value="Unassembled WGS sequence"/>
</dbReference>
<dbReference type="RefSeq" id="WP_155437583.1">
    <property type="nucleotide sequence ID" value="NZ_WNLA01000001.1"/>
</dbReference>
<protein>
    <recommendedName>
        <fullName evidence="3">HIRAN domain-containing protein</fullName>
    </recommendedName>
</protein>
<gene>
    <name evidence="1" type="ORF">GM668_03990</name>
</gene>
<accession>A0A6L6PVJ6</accession>
<dbReference type="Gene3D" id="3.30.70.2330">
    <property type="match status" value="1"/>
</dbReference>
<organism evidence="1 2">
    <name type="scientific">Pseudoduganella ginsengisoli</name>
    <dbReference type="NCBI Taxonomy" id="1462440"/>
    <lineage>
        <taxon>Bacteria</taxon>
        <taxon>Pseudomonadati</taxon>
        <taxon>Pseudomonadota</taxon>
        <taxon>Betaproteobacteria</taxon>
        <taxon>Burkholderiales</taxon>
        <taxon>Oxalobacteraceae</taxon>
        <taxon>Telluria group</taxon>
        <taxon>Pseudoduganella</taxon>
    </lineage>
</organism>
<evidence type="ECO:0000313" key="1">
    <source>
        <dbReference type="EMBL" id="MTW01246.1"/>
    </source>
</evidence>
<evidence type="ECO:0000313" key="2">
    <source>
        <dbReference type="Proteomes" id="UP000484015"/>
    </source>
</evidence>
<proteinExistence type="predicted"/>
<keyword evidence="2" id="KW-1185">Reference proteome</keyword>
<name>A0A6L6PVJ6_9BURK</name>
<dbReference type="AlphaFoldDB" id="A0A6L6PVJ6"/>
<comment type="caution">
    <text evidence="1">The sequence shown here is derived from an EMBL/GenBank/DDBJ whole genome shotgun (WGS) entry which is preliminary data.</text>
</comment>
<sequence>MIDALLLAAMALSLAAMAWLLKGGFRPPAPPPSALKDMRAYTPPAPPAPGAHWSDGGRLQTEVVAESRYADTVRELAGEHGDDGADTRLQAVLMVDQANPYDDKPVAVFISGRMVGYLAAKDAQAFRQQQVRQDIVGQAVSCDAAIRGGKLWNGKRLTYAVWLDIEPQR</sequence>